<feature type="domain" description="Aminotransferase class I/classII large" evidence="6">
    <location>
        <begin position="38"/>
        <end position="381"/>
    </location>
</feature>
<dbReference type="InterPro" id="IPR015424">
    <property type="entry name" value="PyrdxlP-dep_Trfase"/>
</dbReference>
<dbReference type="InterPro" id="IPR051798">
    <property type="entry name" value="Class-II_PLP-Dep_Aminotrans"/>
</dbReference>
<evidence type="ECO:0000313" key="7">
    <source>
        <dbReference type="EMBL" id="MUK90030.1"/>
    </source>
</evidence>
<dbReference type="RefSeq" id="WP_155670426.1">
    <property type="nucleotide sequence ID" value="NZ_WOCA01000016.1"/>
</dbReference>
<accession>A0A6N8FK61</accession>
<evidence type="ECO:0000256" key="2">
    <source>
        <dbReference type="ARBA" id="ARBA00012224"/>
    </source>
</evidence>
<dbReference type="EC" id="4.4.1.13" evidence="2"/>
<evidence type="ECO:0000313" key="8">
    <source>
        <dbReference type="Proteomes" id="UP000469125"/>
    </source>
</evidence>
<dbReference type="AlphaFoldDB" id="A0A6N8FK61"/>
<dbReference type="InterPro" id="IPR015421">
    <property type="entry name" value="PyrdxlP-dep_Trfase_major"/>
</dbReference>
<dbReference type="PANTHER" id="PTHR43525">
    <property type="entry name" value="PROTEIN MALY"/>
    <property type="match status" value="1"/>
</dbReference>
<evidence type="ECO:0000256" key="1">
    <source>
        <dbReference type="ARBA" id="ARBA00001933"/>
    </source>
</evidence>
<keyword evidence="4 7" id="KW-0456">Lyase</keyword>
<comment type="cofactor">
    <cofactor evidence="1">
        <name>pyridoxal 5'-phosphate</name>
        <dbReference type="ChEBI" id="CHEBI:597326"/>
    </cofactor>
</comment>
<dbReference type="NCBIfam" id="TIGR04350">
    <property type="entry name" value="C_S_lyase_PatB"/>
    <property type="match status" value="1"/>
</dbReference>
<dbReference type="SUPFAM" id="SSF53383">
    <property type="entry name" value="PLP-dependent transferases"/>
    <property type="match status" value="1"/>
</dbReference>
<sequence>MGIFDTVYKRENTRSVKWDMLDAVFQSKDVLPMWVADMDFKAPEAVNDAIINRAKHGIYGYTVIDDLVKDAIANWIYNHHDWSINKEWLSFSPGVVTSLHMAVQAFTATNDKILIQTPVYTPFYSVIEKHDRQVIKNPLVRKDNYYHIDFEDFEEKLKQGVKAFILCSPHNPVGRVWTKEELLEMARLCLQYDVMIFSDEIHADLTYPNQHHIPIASLSEEIADKTITCMAPSKTFNLAGLQASYVITSNKSKRNNLNDHLGKQGHHMLNTMATTAMEAAYEHGEEWLEELKHVLLENRNYVSEQLQKYTNLNVVDSDGTYLLWIDCSALGLNDKELKKFMIEKAKVGLNTGIEYGEEGSGFMRMNIACPKPLLKEGVKRIIEAVNR</sequence>
<dbReference type="InterPro" id="IPR027619">
    <property type="entry name" value="C-S_lyase_PatB-like"/>
</dbReference>
<comment type="caution">
    <text evidence="7">The sequence shown here is derived from an EMBL/GenBank/DDBJ whole genome shotgun (WGS) entry which is preliminary data.</text>
</comment>
<dbReference type="EMBL" id="WOCA01000016">
    <property type="protein sequence ID" value="MUK90030.1"/>
    <property type="molecule type" value="Genomic_DNA"/>
</dbReference>
<proteinExistence type="inferred from homology"/>
<organism evidence="7 8">
    <name type="scientific">Ornithinibacillus caprae</name>
    <dbReference type="NCBI Taxonomy" id="2678566"/>
    <lineage>
        <taxon>Bacteria</taxon>
        <taxon>Bacillati</taxon>
        <taxon>Bacillota</taxon>
        <taxon>Bacilli</taxon>
        <taxon>Bacillales</taxon>
        <taxon>Bacillaceae</taxon>
        <taxon>Ornithinibacillus</taxon>
    </lineage>
</organism>
<evidence type="ECO:0000256" key="3">
    <source>
        <dbReference type="ARBA" id="ARBA00022898"/>
    </source>
</evidence>
<dbReference type="Proteomes" id="UP000469125">
    <property type="component" value="Unassembled WGS sequence"/>
</dbReference>
<dbReference type="InterPro" id="IPR015422">
    <property type="entry name" value="PyrdxlP-dep_Trfase_small"/>
</dbReference>
<dbReference type="CDD" id="cd00609">
    <property type="entry name" value="AAT_like"/>
    <property type="match status" value="1"/>
</dbReference>
<protein>
    <recommendedName>
        <fullName evidence="2">cysteine-S-conjugate beta-lyase</fullName>
        <ecNumber evidence="2">4.4.1.13</ecNumber>
    </recommendedName>
</protein>
<keyword evidence="8" id="KW-1185">Reference proteome</keyword>
<reference evidence="7 8" key="1">
    <citation type="submission" date="2019-11" db="EMBL/GenBank/DDBJ databases">
        <authorList>
            <person name="Li X."/>
        </authorList>
    </citation>
    <scope>NUCLEOTIDE SEQUENCE [LARGE SCALE GENOMIC DNA]</scope>
    <source>
        <strain evidence="7 8">L9</strain>
    </source>
</reference>
<dbReference type="GO" id="GO:0047804">
    <property type="term" value="F:cysteine-S-conjugate beta-lyase activity"/>
    <property type="evidence" value="ECO:0007669"/>
    <property type="project" value="UniProtKB-EC"/>
</dbReference>
<comment type="similarity">
    <text evidence="5">Belongs to the class-II pyridoxal-phosphate-dependent aminotransferase family. MalY/PatB cystathionine beta-lyase subfamily.</text>
</comment>
<dbReference type="GO" id="GO:0030170">
    <property type="term" value="F:pyridoxal phosphate binding"/>
    <property type="evidence" value="ECO:0007669"/>
    <property type="project" value="InterPro"/>
</dbReference>
<name>A0A6N8FK61_9BACI</name>
<dbReference type="Gene3D" id="3.90.1150.10">
    <property type="entry name" value="Aspartate Aminotransferase, domain 1"/>
    <property type="match status" value="1"/>
</dbReference>
<dbReference type="PANTHER" id="PTHR43525:SF1">
    <property type="entry name" value="PROTEIN MALY"/>
    <property type="match status" value="1"/>
</dbReference>
<evidence type="ECO:0000256" key="4">
    <source>
        <dbReference type="ARBA" id="ARBA00023239"/>
    </source>
</evidence>
<evidence type="ECO:0000259" key="6">
    <source>
        <dbReference type="Pfam" id="PF00155"/>
    </source>
</evidence>
<keyword evidence="3" id="KW-0663">Pyridoxal phosphate</keyword>
<dbReference type="Gene3D" id="3.40.640.10">
    <property type="entry name" value="Type I PLP-dependent aspartate aminotransferase-like (Major domain)"/>
    <property type="match status" value="1"/>
</dbReference>
<dbReference type="InterPro" id="IPR004839">
    <property type="entry name" value="Aminotransferase_I/II_large"/>
</dbReference>
<gene>
    <name evidence="7" type="ORF">GMD78_16790</name>
</gene>
<evidence type="ECO:0000256" key="5">
    <source>
        <dbReference type="ARBA" id="ARBA00037974"/>
    </source>
</evidence>
<dbReference type="Pfam" id="PF00155">
    <property type="entry name" value="Aminotran_1_2"/>
    <property type="match status" value="1"/>
</dbReference>